<dbReference type="AlphaFoldDB" id="A0A5N5KFQ5"/>
<sequence>MACQGTCACSSVEVPKEKEEVAAQPGTAVEEDATPAVVPDQEVVKAQEKKEEVTAQPETAVEEDATPAVAPEEMKTEEKDASSAKKEEEIVKVEVGSAKMEMEKKSSGCPGRSIARPESGTPMEEPTLTSKKEAMAENSNAGTSEDQNEPSSAVPAVIVEAEEKPAVFFKIENPVRILKPALGRYE</sequence>
<gene>
    <name evidence="2" type="ORF">DKX38_019246</name>
</gene>
<feature type="compositionally biased region" description="Basic and acidic residues" evidence="1">
    <location>
        <begin position="72"/>
        <end position="92"/>
    </location>
</feature>
<proteinExistence type="predicted"/>
<evidence type="ECO:0000313" key="2">
    <source>
        <dbReference type="EMBL" id="KAB5529165.1"/>
    </source>
</evidence>
<comment type="caution">
    <text evidence="2">The sequence shown here is derived from an EMBL/GenBank/DDBJ whole genome shotgun (WGS) entry which is preliminary data.</text>
</comment>
<reference evidence="3" key="1">
    <citation type="journal article" date="2019" name="Gigascience">
        <title>De novo genome assembly of the endangered Acer yangbiense, a plant species with extremely small populations endemic to Yunnan Province, China.</title>
        <authorList>
            <person name="Yang J."/>
            <person name="Wariss H.M."/>
            <person name="Tao L."/>
            <person name="Zhang R."/>
            <person name="Yun Q."/>
            <person name="Hollingsworth P."/>
            <person name="Dao Z."/>
            <person name="Luo G."/>
            <person name="Guo H."/>
            <person name="Ma Y."/>
            <person name="Sun W."/>
        </authorList>
    </citation>
    <scope>NUCLEOTIDE SEQUENCE [LARGE SCALE GENOMIC DNA]</scope>
    <source>
        <strain evidence="3">cv. br00</strain>
    </source>
</reference>
<dbReference type="Proteomes" id="UP000326939">
    <property type="component" value="Chromosome 13"/>
</dbReference>
<feature type="region of interest" description="Disordered" evidence="1">
    <location>
        <begin position="23"/>
        <end position="153"/>
    </location>
</feature>
<feature type="compositionally biased region" description="Polar residues" evidence="1">
    <location>
        <begin position="137"/>
        <end position="151"/>
    </location>
</feature>
<evidence type="ECO:0000313" key="3">
    <source>
        <dbReference type="Proteomes" id="UP000326939"/>
    </source>
</evidence>
<organism evidence="2 3">
    <name type="scientific">Salix brachista</name>
    <dbReference type="NCBI Taxonomy" id="2182728"/>
    <lineage>
        <taxon>Eukaryota</taxon>
        <taxon>Viridiplantae</taxon>
        <taxon>Streptophyta</taxon>
        <taxon>Embryophyta</taxon>
        <taxon>Tracheophyta</taxon>
        <taxon>Spermatophyta</taxon>
        <taxon>Magnoliopsida</taxon>
        <taxon>eudicotyledons</taxon>
        <taxon>Gunneridae</taxon>
        <taxon>Pentapetalae</taxon>
        <taxon>rosids</taxon>
        <taxon>fabids</taxon>
        <taxon>Malpighiales</taxon>
        <taxon>Salicaceae</taxon>
        <taxon>Saliceae</taxon>
        <taxon>Salix</taxon>
    </lineage>
</organism>
<accession>A0A5N5KFQ5</accession>
<dbReference type="EMBL" id="VDCV01000013">
    <property type="protein sequence ID" value="KAB5529165.1"/>
    <property type="molecule type" value="Genomic_DNA"/>
</dbReference>
<feature type="compositionally biased region" description="Basic and acidic residues" evidence="1">
    <location>
        <begin position="42"/>
        <end position="53"/>
    </location>
</feature>
<keyword evidence="3" id="KW-1185">Reference proteome</keyword>
<protein>
    <submittedName>
        <fullName evidence="2">Uncharacterized protein</fullName>
    </submittedName>
</protein>
<evidence type="ECO:0000256" key="1">
    <source>
        <dbReference type="SAM" id="MobiDB-lite"/>
    </source>
</evidence>
<name>A0A5N5KFQ5_9ROSI</name>